<gene>
    <name evidence="5" type="ORF">GCM10011594_40420</name>
</gene>
<comment type="caution">
    <text evidence="5">The sequence shown here is derived from an EMBL/GenBank/DDBJ whole genome shotgun (WGS) entry which is preliminary data.</text>
</comment>
<name>A0A917TAF7_9ACTN</name>
<dbReference type="InterPro" id="IPR007343">
    <property type="entry name" value="Uncharacterised_pept_Zn_put"/>
</dbReference>
<accession>A0A917TAF7</accession>
<evidence type="ECO:0000313" key="6">
    <source>
        <dbReference type="Proteomes" id="UP000655208"/>
    </source>
</evidence>
<dbReference type="PANTHER" id="PTHR30168">
    <property type="entry name" value="PUTATIVE MEMBRANE PROTEIN YPFJ"/>
    <property type="match status" value="1"/>
</dbReference>
<reference evidence="5" key="1">
    <citation type="journal article" date="2014" name="Int. J. Syst. Evol. Microbiol.">
        <title>Complete genome sequence of Corynebacterium casei LMG S-19264T (=DSM 44701T), isolated from a smear-ripened cheese.</title>
        <authorList>
            <consortium name="US DOE Joint Genome Institute (JGI-PGF)"/>
            <person name="Walter F."/>
            <person name="Albersmeier A."/>
            <person name="Kalinowski J."/>
            <person name="Ruckert C."/>
        </authorList>
    </citation>
    <scope>NUCLEOTIDE SEQUENCE</scope>
    <source>
        <strain evidence="5">CGMCC 4.7308</strain>
    </source>
</reference>
<dbReference type="GO" id="GO:0016020">
    <property type="term" value="C:membrane"/>
    <property type="evidence" value="ECO:0007669"/>
    <property type="project" value="UniProtKB-SubCell"/>
</dbReference>
<dbReference type="Pfam" id="PF04228">
    <property type="entry name" value="Zn_peptidase"/>
    <property type="match status" value="1"/>
</dbReference>
<dbReference type="SUPFAM" id="SSF55486">
    <property type="entry name" value="Metalloproteases ('zincins'), catalytic domain"/>
    <property type="match status" value="1"/>
</dbReference>
<keyword evidence="3" id="KW-1133">Transmembrane helix</keyword>
<keyword evidence="2" id="KW-0812">Transmembrane</keyword>
<dbReference type="EMBL" id="BMNA01000016">
    <property type="protein sequence ID" value="GGM16283.1"/>
    <property type="molecule type" value="Genomic_DNA"/>
</dbReference>
<evidence type="ECO:0000256" key="1">
    <source>
        <dbReference type="ARBA" id="ARBA00004167"/>
    </source>
</evidence>
<evidence type="ECO:0000256" key="2">
    <source>
        <dbReference type="ARBA" id="ARBA00022692"/>
    </source>
</evidence>
<comment type="subcellular location">
    <subcellularLocation>
        <location evidence="1">Membrane</location>
        <topology evidence="1">Single-pass membrane protein</topology>
    </subcellularLocation>
</comment>
<keyword evidence="6" id="KW-1185">Reference proteome</keyword>
<dbReference type="RefSeq" id="WP_188944676.1">
    <property type="nucleotide sequence ID" value="NZ_BMNA01000016.1"/>
</dbReference>
<organism evidence="5 6">
    <name type="scientific">Nakamurella endophytica</name>
    <dbReference type="NCBI Taxonomy" id="1748367"/>
    <lineage>
        <taxon>Bacteria</taxon>
        <taxon>Bacillati</taxon>
        <taxon>Actinomycetota</taxon>
        <taxon>Actinomycetes</taxon>
        <taxon>Nakamurellales</taxon>
        <taxon>Nakamurellaceae</taxon>
        <taxon>Nakamurella</taxon>
    </lineage>
</organism>
<reference evidence="5" key="2">
    <citation type="submission" date="2020-09" db="EMBL/GenBank/DDBJ databases">
        <authorList>
            <person name="Sun Q."/>
            <person name="Zhou Y."/>
        </authorList>
    </citation>
    <scope>NUCLEOTIDE SEQUENCE</scope>
    <source>
        <strain evidence="5">CGMCC 4.7308</strain>
    </source>
</reference>
<proteinExistence type="predicted"/>
<dbReference type="Proteomes" id="UP000655208">
    <property type="component" value="Unassembled WGS sequence"/>
</dbReference>
<sequence>MRFNDNAGLDVSQVEDRRGGGGGGGIGLGGGLAAGGGGLGLVGLLVIVLMNVFGGSGGGPDLGQATSGSGYFQQAGAGGGTGTFDDSQLQSECRTGADANTNDDCAVVAIINSVQAFWSQQLARSGTTYTESDTVFFAGSTPTGCGTGQTGMGPFYCPSDRKVYIDLSFWDTLRSQFGADAGPFTQAYVLAHEYGHHVQDLLGTNSRVGTATGPTSGSVRLELQADCYAGVWANHASTTAGPDGQVLIQDITQQDLANAVATAGKIGDDYIQTHLGSGSTDPSSYTHGTSAQRQKWFQQGYTTGNPASCNTFDTSNLG</sequence>
<evidence type="ECO:0000256" key="4">
    <source>
        <dbReference type="ARBA" id="ARBA00023136"/>
    </source>
</evidence>
<evidence type="ECO:0000313" key="5">
    <source>
        <dbReference type="EMBL" id="GGM16283.1"/>
    </source>
</evidence>
<keyword evidence="4" id="KW-0472">Membrane</keyword>
<dbReference type="AlphaFoldDB" id="A0A917TAF7"/>
<protein>
    <submittedName>
        <fullName evidence="5">Membrane protein</fullName>
    </submittedName>
</protein>
<evidence type="ECO:0000256" key="3">
    <source>
        <dbReference type="ARBA" id="ARBA00022989"/>
    </source>
</evidence>
<dbReference type="PANTHER" id="PTHR30168:SF0">
    <property type="entry name" value="INNER MEMBRANE PROTEIN"/>
    <property type="match status" value="1"/>
</dbReference>